<comment type="caution">
    <text evidence="1">The sequence shown here is derived from an EMBL/GenBank/DDBJ whole genome shotgun (WGS) entry which is preliminary data.</text>
</comment>
<reference evidence="1 2" key="1">
    <citation type="submission" date="2018-10" db="EMBL/GenBank/DDBJ databases">
        <authorList>
            <person name="Li J."/>
        </authorList>
    </citation>
    <scope>NUCLEOTIDE SEQUENCE [LARGE SCALE GENOMIC DNA]</scope>
    <source>
        <strain evidence="1 2">IF 016277</strain>
    </source>
</reference>
<name>A0A3L7A2V4_9MICO</name>
<keyword evidence="2" id="KW-1185">Reference proteome</keyword>
<evidence type="ECO:0000313" key="2">
    <source>
        <dbReference type="Proteomes" id="UP000272503"/>
    </source>
</evidence>
<accession>A0A3L7A2V4</accession>
<gene>
    <name evidence="1" type="ORF">D9V32_13460</name>
</gene>
<evidence type="ECO:0000313" key="1">
    <source>
        <dbReference type="EMBL" id="RLP74350.1"/>
    </source>
</evidence>
<dbReference type="Proteomes" id="UP000272503">
    <property type="component" value="Unassembled WGS sequence"/>
</dbReference>
<organism evidence="1 2">
    <name type="scientific">Mycetocola tolaasinivorans</name>
    <dbReference type="NCBI Taxonomy" id="76635"/>
    <lineage>
        <taxon>Bacteria</taxon>
        <taxon>Bacillati</taxon>
        <taxon>Actinomycetota</taxon>
        <taxon>Actinomycetes</taxon>
        <taxon>Micrococcales</taxon>
        <taxon>Microbacteriaceae</taxon>
        <taxon>Mycetocola</taxon>
    </lineage>
</organism>
<dbReference type="RefSeq" id="WP_121649432.1">
    <property type="nucleotide sequence ID" value="NZ_RCUX01000011.1"/>
</dbReference>
<proteinExistence type="predicted"/>
<dbReference type="AlphaFoldDB" id="A0A3L7A2V4"/>
<dbReference type="EMBL" id="RCUX01000011">
    <property type="protein sequence ID" value="RLP74350.1"/>
    <property type="molecule type" value="Genomic_DNA"/>
</dbReference>
<dbReference type="OrthoDB" id="5198664at2"/>
<protein>
    <submittedName>
        <fullName evidence="1">Uncharacterized protein</fullName>
    </submittedName>
</protein>
<sequence>MADIKKPQDRKKKLEVVDGHYKVTVQGIEVTVAKDALDDFELLDDLARIENNDAQRIPGVLRRLVGDDFSKVMNGLRGENGRVGLESGTQFIRDLLDALSPNS</sequence>